<evidence type="ECO:0000256" key="1">
    <source>
        <dbReference type="SAM" id="MobiDB-lite"/>
    </source>
</evidence>
<gene>
    <name evidence="2" type="ORF">DV706_08870</name>
</gene>
<evidence type="ECO:0000313" key="3">
    <source>
        <dbReference type="Proteomes" id="UP000296822"/>
    </source>
</evidence>
<accession>A0A4D6HLA2</accession>
<dbReference type="EMBL" id="CP031305">
    <property type="protein sequence ID" value="QCC54570.1"/>
    <property type="molecule type" value="Genomic_DNA"/>
</dbReference>
<feature type="region of interest" description="Disordered" evidence="1">
    <location>
        <begin position="44"/>
        <end position="64"/>
    </location>
</feature>
<dbReference type="KEGG" id="nbg:DV706_08870"/>
<organism evidence="2 3">
    <name type="scientific">Natronorubrum bangense</name>
    <dbReference type="NCBI Taxonomy" id="61858"/>
    <lineage>
        <taxon>Archaea</taxon>
        <taxon>Methanobacteriati</taxon>
        <taxon>Methanobacteriota</taxon>
        <taxon>Stenosarchaea group</taxon>
        <taxon>Halobacteria</taxon>
        <taxon>Halobacteriales</taxon>
        <taxon>Natrialbaceae</taxon>
        <taxon>Natronorubrum</taxon>
    </lineage>
</organism>
<dbReference type="Proteomes" id="UP000296822">
    <property type="component" value="Chromosome"/>
</dbReference>
<protein>
    <submittedName>
        <fullName evidence="2">Uncharacterized protein</fullName>
    </submittedName>
</protein>
<dbReference type="AlphaFoldDB" id="A0A4D6HLA2"/>
<sequence length="64" mass="7218">MIKEYRRGQPVAGLTARERWQASRVAVAERRLSTVTAIVEDRQPQIHPETEGLTNAVSDPVYGR</sequence>
<proteinExistence type="predicted"/>
<name>A0A4D6HLA2_9EURY</name>
<evidence type="ECO:0000313" key="2">
    <source>
        <dbReference type="EMBL" id="QCC54570.1"/>
    </source>
</evidence>
<reference evidence="2 3" key="1">
    <citation type="journal article" date="2019" name="Nat. Commun.">
        <title>A new type of DNA phosphorothioation-based antiviral system in archaea.</title>
        <authorList>
            <person name="Xiong L."/>
            <person name="Liu S."/>
            <person name="Chen S."/>
            <person name="Xiao Y."/>
            <person name="Zhu B."/>
            <person name="Gao Y."/>
            <person name="Zhang Y."/>
            <person name="Chen B."/>
            <person name="Luo J."/>
            <person name="Deng Z."/>
            <person name="Chen X."/>
            <person name="Wang L."/>
            <person name="Chen S."/>
        </authorList>
    </citation>
    <scope>NUCLEOTIDE SEQUENCE [LARGE SCALE GENOMIC DNA]</scope>
    <source>
        <strain evidence="2 3">JCM 10635</strain>
    </source>
</reference>